<dbReference type="InterPro" id="IPR006593">
    <property type="entry name" value="Cyt_b561/ferric_Rdtase_TM"/>
</dbReference>
<sequence>MAPMLPLATASVSTVRQRLTRPPAGLPAAARRRRNEWYVIRHFVASAAAFYLAIAGLVGIVCQKEALGRPHLRTLHAWCGAAAWVLWV</sequence>
<dbReference type="Pfam" id="PF03188">
    <property type="entry name" value="Cytochrom_B561"/>
    <property type="match status" value="1"/>
</dbReference>
<dbReference type="GO" id="GO:0016020">
    <property type="term" value="C:membrane"/>
    <property type="evidence" value="ECO:0007669"/>
    <property type="project" value="UniProtKB-SubCell"/>
</dbReference>
<dbReference type="Proteomes" id="UP000013827">
    <property type="component" value="Unassembled WGS sequence"/>
</dbReference>
<evidence type="ECO:0000256" key="1">
    <source>
        <dbReference type="ARBA" id="ARBA00004370"/>
    </source>
</evidence>
<dbReference type="HOGENOM" id="CLU_2473670_0_0_1"/>
<feature type="domain" description="Cytochrome b561" evidence="8">
    <location>
        <begin position="1"/>
        <end position="88"/>
    </location>
</feature>
<evidence type="ECO:0000256" key="5">
    <source>
        <dbReference type="ARBA" id="ARBA00022989"/>
    </source>
</evidence>
<evidence type="ECO:0000256" key="2">
    <source>
        <dbReference type="ARBA" id="ARBA00022448"/>
    </source>
</evidence>
<dbReference type="AlphaFoldDB" id="A0A0D3JNY8"/>
<dbReference type="PaxDb" id="2903-EOD25223"/>
<keyword evidence="4" id="KW-0249">Electron transport</keyword>
<comment type="subcellular location">
    <subcellularLocation>
        <location evidence="1">Membrane</location>
    </subcellularLocation>
</comment>
<dbReference type="KEGG" id="ehx:EMIHUDRAFT_206413"/>
<evidence type="ECO:0000313" key="10">
    <source>
        <dbReference type="Proteomes" id="UP000013827"/>
    </source>
</evidence>
<reference evidence="9" key="2">
    <citation type="submission" date="2024-10" db="UniProtKB">
        <authorList>
            <consortium name="EnsemblProtists"/>
        </authorList>
    </citation>
    <scope>IDENTIFICATION</scope>
</reference>
<keyword evidence="2" id="KW-0813">Transport</keyword>
<keyword evidence="5 7" id="KW-1133">Transmembrane helix</keyword>
<evidence type="ECO:0000256" key="3">
    <source>
        <dbReference type="ARBA" id="ARBA00022692"/>
    </source>
</evidence>
<keyword evidence="6 7" id="KW-0472">Membrane</keyword>
<dbReference type="RefSeq" id="XP_005777652.1">
    <property type="nucleotide sequence ID" value="XM_005777595.1"/>
</dbReference>
<proteinExistence type="predicted"/>
<protein>
    <recommendedName>
        <fullName evidence="8">Cytochrome b561 domain-containing protein</fullName>
    </recommendedName>
</protein>
<evidence type="ECO:0000313" key="9">
    <source>
        <dbReference type="EnsemblProtists" id="EOD25223"/>
    </source>
</evidence>
<dbReference type="GeneID" id="17270769"/>
<keyword evidence="10" id="KW-1185">Reference proteome</keyword>
<reference evidence="10" key="1">
    <citation type="journal article" date="2013" name="Nature">
        <title>Pan genome of the phytoplankton Emiliania underpins its global distribution.</title>
        <authorList>
            <person name="Read B.A."/>
            <person name="Kegel J."/>
            <person name="Klute M.J."/>
            <person name="Kuo A."/>
            <person name="Lefebvre S.C."/>
            <person name="Maumus F."/>
            <person name="Mayer C."/>
            <person name="Miller J."/>
            <person name="Monier A."/>
            <person name="Salamov A."/>
            <person name="Young J."/>
            <person name="Aguilar M."/>
            <person name="Claverie J.M."/>
            <person name="Frickenhaus S."/>
            <person name="Gonzalez K."/>
            <person name="Herman E.K."/>
            <person name="Lin Y.C."/>
            <person name="Napier J."/>
            <person name="Ogata H."/>
            <person name="Sarno A.F."/>
            <person name="Shmutz J."/>
            <person name="Schroeder D."/>
            <person name="de Vargas C."/>
            <person name="Verret F."/>
            <person name="von Dassow P."/>
            <person name="Valentin K."/>
            <person name="Van de Peer Y."/>
            <person name="Wheeler G."/>
            <person name="Dacks J.B."/>
            <person name="Delwiche C.F."/>
            <person name="Dyhrman S.T."/>
            <person name="Glockner G."/>
            <person name="John U."/>
            <person name="Richards T."/>
            <person name="Worden A.Z."/>
            <person name="Zhang X."/>
            <person name="Grigoriev I.V."/>
            <person name="Allen A.E."/>
            <person name="Bidle K."/>
            <person name="Borodovsky M."/>
            <person name="Bowler C."/>
            <person name="Brownlee C."/>
            <person name="Cock J.M."/>
            <person name="Elias M."/>
            <person name="Gladyshev V.N."/>
            <person name="Groth M."/>
            <person name="Guda C."/>
            <person name="Hadaegh A."/>
            <person name="Iglesias-Rodriguez M.D."/>
            <person name="Jenkins J."/>
            <person name="Jones B.M."/>
            <person name="Lawson T."/>
            <person name="Leese F."/>
            <person name="Lindquist E."/>
            <person name="Lobanov A."/>
            <person name="Lomsadze A."/>
            <person name="Malik S.B."/>
            <person name="Marsh M.E."/>
            <person name="Mackinder L."/>
            <person name="Mock T."/>
            <person name="Mueller-Roeber B."/>
            <person name="Pagarete A."/>
            <person name="Parker M."/>
            <person name="Probert I."/>
            <person name="Quesneville H."/>
            <person name="Raines C."/>
            <person name="Rensing S.A."/>
            <person name="Riano-Pachon D.M."/>
            <person name="Richier S."/>
            <person name="Rokitta S."/>
            <person name="Shiraiwa Y."/>
            <person name="Soanes D.M."/>
            <person name="van der Giezen M."/>
            <person name="Wahlund T.M."/>
            <person name="Williams B."/>
            <person name="Wilson W."/>
            <person name="Wolfe G."/>
            <person name="Wurch L.L."/>
        </authorList>
    </citation>
    <scope>NUCLEOTIDE SEQUENCE</scope>
</reference>
<feature type="transmembrane region" description="Helical" evidence="7">
    <location>
        <begin position="40"/>
        <end position="62"/>
    </location>
</feature>
<keyword evidence="3 7" id="KW-0812">Transmembrane</keyword>
<evidence type="ECO:0000256" key="4">
    <source>
        <dbReference type="ARBA" id="ARBA00022982"/>
    </source>
</evidence>
<organism evidence="9 10">
    <name type="scientific">Emiliania huxleyi (strain CCMP1516)</name>
    <dbReference type="NCBI Taxonomy" id="280463"/>
    <lineage>
        <taxon>Eukaryota</taxon>
        <taxon>Haptista</taxon>
        <taxon>Haptophyta</taxon>
        <taxon>Prymnesiophyceae</taxon>
        <taxon>Isochrysidales</taxon>
        <taxon>Noelaerhabdaceae</taxon>
        <taxon>Emiliania</taxon>
    </lineage>
</organism>
<evidence type="ECO:0000259" key="8">
    <source>
        <dbReference type="PROSITE" id="PS50939"/>
    </source>
</evidence>
<dbReference type="PROSITE" id="PS50939">
    <property type="entry name" value="CYTOCHROME_B561"/>
    <property type="match status" value="1"/>
</dbReference>
<evidence type="ECO:0000256" key="7">
    <source>
        <dbReference type="SAM" id="Phobius"/>
    </source>
</evidence>
<dbReference type="EnsemblProtists" id="EOD25223">
    <property type="protein sequence ID" value="EOD25223"/>
    <property type="gene ID" value="EMIHUDRAFT_206413"/>
</dbReference>
<dbReference type="Gene3D" id="1.20.120.1770">
    <property type="match status" value="1"/>
</dbReference>
<evidence type="ECO:0000256" key="6">
    <source>
        <dbReference type="ARBA" id="ARBA00023136"/>
    </source>
</evidence>
<accession>A0A0D3JNY8</accession>
<name>A0A0D3JNY8_EMIH1</name>